<dbReference type="Gene3D" id="3.30.565.10">
    <property type="entry name" value="Histidine kinase-like ATPase, C-terminal domain"/>
    <property type="match status" value="1"/>
</dbReference>
<sequence length="348" mass="38877">MINNSVEKENELLDKAFHASPCLMAISTISDGCYIKVNKCFEETTGFSAEEVVGRTSVELNIFDIPTRVRVSKLLINQGTLKNIEASFRTKDGCIRVGLFSAEIIDFNGQKCILSVANDVTELRNYEKEVSKLERMNLIGQIAASIGHEIRNPMTTVRGYLQLLGVKADYRAEKATFDLMISELDRANEIIAEFLSLAQIKKVELKSKNLNDIISNLYPLIEADAFTQNKQICFIPEVIPNVELNEKEISQLVLNLTRNGFEAMEERGYLTIRTCLEGKRVVLQIEDEGSGIPPEYLNKLGTPFFTTKDYGTGLGLATCYKIVENHNAKILINSSSSGTNVCVLFPIR</sequence>
<dbReference type="InterPro" id="IPR013767">
    <property type="entry name" value="PAS_fold"/>
</dbReference>
<dbReference type="InterPro" id="IPR005467">
    <property type="entry name" value="His_kinase_dom"/>
</dbReference>
<dbReference type="SUPFAM" id="SSF55874">
    <property type="entry name" value="ATPase domain of HSP90 chaperone/DNA topoisomerase II/histidine kinase"/>
    <property type="match status" value="1"/>
</dbReference>
<evidence type="ECO:0000313" key="11">
    <source>
        <dbReference type="EMBL" id="AET69277.1"/>
    </source>
</evidence>
<dbReference type="SUPFAM" id="SSF55785">
    <property type="entry name" value="PYP-like sensor domain (PAS domain)"/>
    <property type="match status" value="1"/>
</dbReference>
<protein>
    <recommendedName>
        <fullName evidence="2">histidine kinase</fullName>
        <ecNumber evidence="2">2.7.13.3</ecNumber>
    </recommendedName>
</protein>
<evidence type="ECO:0000256" key="5">
    <source>
        <dbReference type="ARBA" id="ARBA00022741"/>
    </source>
</evidence>
<dbReference type="SMART" id="SM00387">
    <property type="entry name" value="HATPase_c"/>
    <property type="match status" value="1"/>
</dbReference>
<dbReference type="STRING" id="768706.Desor_3818"/>
<evidence type="ECO:0000256" key="6">
    <source>
        <dbReference type="ARBA" id="ARBA00022777"/>
    </source>
</evidence>
<dbReference type="CDD" id="cd00130">
    <property type="entry name" value="PAS"/>
    <property type="match status" value="1"/>
</dbReference>
<reference evidence="11 12" key="2">
    <citation type="journal article" date="2012" name="J. Bacteriol.">
        <title>Complete genome sequences of Desulfosporosinus orientis DSM765T, Desulfosporosinus youngiae DSM17734T, Desulfosporosinus meridiei DSM13257T, and Desulfosporosinus acidiphilus DSM22704T.</title>
        <authorList>
            <person name="Pester M."/>
            <person name="Brambilla E."/>
            <person name="Alazard D."/>
            <person name="Rattei T."/>
            <person name="Weinmaier T."/>
            <person name="Han J."/>
            <person name="Lucas S."/>
            <person name="Lapidus A."/>
            <person name="Cheng J.F."/>
            <person name="Goodwin L."/>
            <person name="Pitluck S."/>
            <person name="Peters L."/>
            <person name="Ovchinnikova G."/>
            <person name="Teshima H."/>
            <person name="Detter J.C."/>
            <person name="Han C.S."/>
            <person name="Tapia R."/>
            <person name="Land M.L."/>
            <person name="Hauser L."/>
            <person name="Kyrpides N.C."/>
            <person name="Ivanova N.N."/>
            <person name="Pagani I."/>
            <person name="Huntmann M."/>
            <person name="Wei C.L."/>
            <person name="Davenport K.W."/>
            <person name="Daligault H."/>
            <person name="Chain P.S."/>
            <person name="Chen A."/>
            <person name="Mavromatis K."/>
            <person name="Markowitz V."/>
            <person name="Szeto E."/>
            <person name="Mikhailova N."/>
            <person name="Pati A."/>
            <person name="Wagner M."/>
            <person name="Woyke T."/>
            <person name="Ollivier B."/>
            <person name="Klenk H.P."/>
            <person name="Spring S."/>
            <person name="Loy A."/>
        </authorList>
    </citation>
    <scope>NUCLEOTIDE SEQUENCE [LARGE SCALE GENOMIC DNA]</scope>
    <source>
        <strain evidence="12">ATCC 19365 / DSM 765 / NCIMB 8382 / VKM B-1628</strain>
    </source>
</reference>
<dbReference type="InterPro" id="IPR004358">
    <property type="entry name" value="Sig_transdc_His_kin-like_C"/>
</dbReference>
<dbReference type="PANTHER" id="PTHR43065">
    <property type="entry name" value="SENSOR HISTIDINE KINASE"/>
    <property type="match status" value="1"/>
</dbReference>
<evidence type="ECO:0000256" key="4">
    <source>
        <dbReference type="ARBA" id="ARBA00022679"/>
    </source>
</evidence>
<dbReference type="SUPFAM" id="SSF47384">
    <property type="entry name" value="Homodimeric domain of signal transducing histidine kinase"/>
    <property type="match status" value="1"/>
</dbReference>
<dbReference type="PANTHER" id="PTHR43065:SF46">
    <property type="entry name" value="C4-DICARBOXYLATE TRANSPORT SENSOR PROTEIN DCTB"/>
    <property type="match status" value="1"/>
</dbReference>
<dbReference type="Proteomes" id="UP000006346">
    <property type="component" value="Chromosome"/>
</dbReference>
<dbReference type="InterPro" id="IPR000014">
    <property type="entry name" value="PAS"/>
</dbReference>
<dbReference type="InterPro" id="IPR036890">
    <property type="entry name" value="HATPase_C_sf"/>
</dbReference>
<dbReference type="RefSeq" id="WP_014186084.1">
    <property type="nucleotide sequence ID" value="NC_016584.1"/>
</dbReference>
<dbReference type="SMART" id="SM00388">
    <property type="entry name" value="HisKA"/>
    <property type="match status" value="1"/>
</dbReference>
<keyword evidence="6" id="KW-0418">Kinase</keyword>
<keyword evidence="7" id="KW-0067">ATP-binding</keyword>
<evidence type="ECO:0000256" key="8">
    <source>
        <dbReference type="ARBA" id="ARBA00023012"/>
    </source>
</evidence>
<evidence type="ECO:0000256" key="2">
    <source>
        <dbReference type="ARBA" id="ARBA00012438"/>
    </source>
</evidence>
<evidence type="ECO:0000259" key="10">
    <source>
        <dbReference type="PROSITE" id="PS50112"/>
    </source>
</evidence>
<keyword evidence="5" id="KW-0547">Nucleotide-binding</keyword>
<dbReference type="eggNOG" id="COG4191">
    <property type="taxonomic scope" value="Bacteria"/>
</dbReference>
<evidence type="ECO:0000313" key="12">
    <source>
        <dbReference type="Proteomes" id="UP000006346"/>
    </source>
</evidence>
<dbReference type="InterPro" id="IPR035965">
    <property type="entry name" value="PAS-like_dom_sf"/>
</dbReference>
<reference evidence="12" key="1">
    <citation type="submission" date="2011-11" db="EMBL/GenBank/DDBJ databases">
        <title>Complete sequence of Desulfosporosinus orientis DSM 765.</title>
        <authorList>
            <person name="Lucas S."/>
            <person name="Han J."/>
            <person name="Lapidus A."/>
            <person name="Cheng J.-F."/>
            <person name="Goodwin L."/>
            <person name="Pitluck S."/>
            <person name="Peters L."/>
            <person name="Ovchinnikova G."/>
            <person name="Teshima H."/>
            <person name="Detter J.C."/>
            <person name="Han C."/>
            <person name="Tapia R."/>
            <person name="Land M."/>
            <person name="Hauser L."/>
            <person name="Kyrpides N."/>
            <person name="Ivanova N."/>
            <person name="Pagani I."/>
            <person name="Pester M."/>
            <person name="Spring S."/>
            <person name="Ollivier B."/>
            <person name="Rattei T."/>
            <person name="Klenk H.-P."/>
            <person name="Wagner M."/>
            <person name="Loy A."/>
            <person name="Woyke T."/>
        </authorList>
    </citation>
    <scope>NUCLEOTIDE SEQUENCE [LARGE SCALE GENOMIC DNA]</scope>
    <source>
        <strain evidence="12">ATCC 19365 / DSM 765 / NCIMB 8382 / VKM B-1628</strain>
    </source>
</reference>
<dbReference type="InterPro" id="IPR003594">
    <property type="entry name" value="HATPase_dom"/>
</dbReference>
<gene>
    <name evidence="11" type="ordered locus">Desor_3818</name>
</gene>
<dbReference type="GO" id="GO:0000155">
    <property type="term" value="F:phosphorelay sensor kinase activity"/>
    <property type="evidence" value="ECO:0007669"/>
    <property type="project" value="InterPro"/>
</dbReference>
<dbReference type="PROSITE" id="PS50112">
    <property type="entry name" value="PAS"/>
    <property type="match status" value="1"/>
</dbReference>
<name>G7W9E0_DESOD</name>
<evidence type="ECO:0000256" key="3">
    <source>
        <dbReference type="ARBA" id="ARBA00022553"/>
    </source>
</evidence>
<dbReference type="InterPro" id="IPR036097">
    <property type="entry name" value="HisK_dim/P_sf"/>
</dbReference>
<proteinExistence type="predicted"/>
<organism evidence="11 12">
    <name type="scientific">Desulfosporosinus orientis (strain ATCC 19365 / DSM 765 / NCIMB 8382 / VKM B-1628 / Singapore I)</name>
    <name type="common">Desulfotomaculum orientis</name>
    <dbReference type="NCBI Taxonomy" id="768706"/>
    <lineage>
        <taxon>Bacteria</taxon>
        <taxon>Bacillati</taxon>
        <taxon>Bacillota</taxon>
        <taxon>Clostridia</taxon>
        <taxon>Eubacteriales</taxon>
        <taxon>Desulfitobacteriaceae</taxon>
        <taxon>Desulfosporosinus</taxon>
    </lineage>
</organism>
<accession>G7W9E0</accession>
<dbReference type="Pfam" id="PF00989">
    <property type="entry name" value="PAS"/>
    <property type="match status" value="1"/>
</dbReference>
<dbReference type="PRINTS" id="PR00344">
    <property type="entry name" value="BCTRLSENSOR"/>
</dbReference>
<dbReference type="HOGENOM" id="CLU_000445_114_39_9"/>
<keyword evidence="8" id="KW-0902">Two-component regulatory system</keyword>
<dbReference type="GO" id="GO:0005524">
    <property type="term" value="F:ATP binding"/>
    <property type="evidence" value="ECO:0007669"/>
    <property type="project" value="UniProtKB-KW"/>
</dbReference>
<dbReference type="PATRIC" id="fig|768706.3.peg.3861"/>
<dbReference type="AlphaFoldDB" id="G7W9E0"/>
<feature type="domain" description="Histidine kinase" evidence="9">
    <location>
        <begin position="145"/>
        <end position="348"/>
    </location>
</feature>
<dbReference type="OrthoDB" id="505470at2"/>
<keyword evidence="4" id="KW-0808">Transferase</keyword>
<dbReference type="Pfam" id="PF00512">
    <property type="entry name" value="HisKA"/>
    <property type="match status" value="1"/>
</dbReference>
<dbReference type="KEGG" id="dor:Desor_3818"/>
<dbReference type="Gene3D" id="1.10.287.130">
    <property type="match status" value="1"/>
</dbReference>
<keyword evidence="12" id="KW-1185">Reference proteome</keyword>
<dbReference type="PROSITE" id="PS50109">
    <property type="entry name" value="HIS_KIN"/>
    <property type="match status" value="1"/>
</dbReference>
<dbReference type="EC" id="2.7.13.3" evidence="2"/>
<dbReference type="Pfam" id="PF02518">
    <property type="entry name" value="HATPase_c"/>
    <property type="match status" value="1"/>
</dbReference>
<keyword evidence="3" id="KW-0597">Phosphoprotein</keyword>
<dbReference type="NCBIfam" id="TIGR00229">
    <property type="entry name" value="sensory_box"/>
    <property type="match status" value="1"/>
</dbReference>
<feature type="domain" description="PAS" evidence="10">
    <location>
        <begin position="31"/>
        <end position="58"/>
    </location>
</feature>
<comment type="catalytic activity">
    <reaction evidence="1">
        <text>ATP + protein L-histidine = ADP + protein N-phospho-L-histidine.</text>
        <dbReference type="EC" id="2.7.13.3"/>
    </reaction>
</comment>
<dbReference type="GO" id="GO:0006355">
    <property type="term" value="P:regulation of DNA-templated transcription"/>
    <property type="evidence" value="ECO:0007669"/>
    <property type="project" value="InterPro"/>
</dbReference>
<evidence type="ECO:0000256" key="1">
    <source>
        <dbReference type="ARBA" id="ARBA00000085"/>
    </source>
</evidence>
<dbReference type="InterPro" id="IPR003661">
    <property type="entry name" value="HisK_dim/P_dom"/>
</dbReference>
<evidence type="ECO:0000256" key="7">
    <source>
        <dbReference type="ARBA" id="ARBA00022840"/>
    </source>
</evidence>
<dbReference type="EMBL" id="CP003108">
    <property type="protein sequence ID" value="AET69277.1"/>
    <property type="molecule type" value="Genomic_DNA"/>
</dbReference>
<evidence type="ECO:0000259" key="9">
    <source>
        <dbReference type="PROSITE" id="PS50109"/>
    </source>
</evidence>
<dbReference type="Gene3D" id="3.30.450.20">
    <property type="entry name" value="PAS domain"/>
    <property type="match status" value="1"/>
</dbReference>
<dbReference type="CDD" id="cd00082">
    <property type="entry name" value="HisKA"/>
    <property type="match status" value="1"/>
</dbReference>